<sequence length="84" mass="9711">MKVYGGGGKQMKVYGLDVGMEHDPSNVDFDEWFASKFSNYMTMDWYTKNALWIYWTRGDDEEGITDNEPSNLEDGNLIEENEIA</sequence>
<dbReference type="EMBL" id="BQNB010015009">
    <property type="protein sequence ID" value="GJT34944.1"/>
    <property type="molecule type" value="Genomic_DNA"/>
</dbReference>
<reference evidence="2" key="2">
    <citation type="submission" date="2022-01" db="EMBL/GenBank/DDBJ databases">
        <authorList>
            <person name="Yamashiro T."/>
            <person name="Shiraishi A."/>
            <person name="Satake H."/>
            <person name="Nakayama K."/>
        </authorList>
    </citation>
    <scope>NUCLEOTIDE SEQUENCE</scope>
</reference>
<evidence type="ECO:0000256" key="1">
    <source>
        <dbReference type="SAM" id="MobiDB-lite"/>
    </source>
</evidence>
<evidence type="ECO:0000313" key="2">
    <source>
        <dbReference type="EMBL" id="GJT34944.1"/>
    </source>
</evidence>
<accession>A0ABQ5DDM9</accession>
<comment type="caution">
    <text evidence="2">The sequence shown here is derived from an EMBL/GenBank/DDBJ whole genome shotgun (WGS) entry which is preliminary data.</text>
</comment>
<proteinExistence type="predicted"/>
<dbReference type="Proteomes" id="UP001151760">
    <property type="component" value="Unassembled WGS sequence"/>
</dbReference>
<keyword evidence="3" id="KW-1185">Reference proteome</keyword>
<name>A0ABQ5DDM9_9ASTR</name>
<protein>
    <submittedName>
        <fullName evidence="2">Uncharacterized protein</fullName>
    </submittedName>
</protein>
<gene>
    <name evidence="2" type="ORF">Tco_0925363</name>
</gene>
<organism evidence="2 3">
    <name type="scientific">Tanacetum coccineum</name>
    <dbReference type="NCBI Taxonomy" id="301880"/>
    <lineage>
        <taxon>Eukaryota</taxon>
        <taxon>Viridiplantae</taxon>
        <taxon>Streptophyta</taxon>
        <taxon>Embryophyta</taxon>
        <taxon>Tracheophyta</taxon>
        <taxon>Spermatophyta</taxon>
        <taxon>Magnoliopsida</taxon>
        <taxon>eudicotyledons</taxon>
        <taxon>Gunneridae</taxon>
        <taxon>Pentapetalae</taxon>
        <taxon>asterids</taxon>
        <taxon>campanulids</taxon>
        <taxon>Asterales</taxon>
        <taxon>Asteraceae</taxon>
        <taxon>Asteroideae</taxon>
        <taxon>Anthemideae</taxon>
        <taxon>Anthemidinae</taxon>
        <taxon>Tanacetum</taxon>
    </lineage>
</organism>
<evidence type="ECO:0000313" key="3">
    <source>
        <dbReference type="Proteomes" id="UP001151760"/>
    </source>
</evidence>
<feature type="region of interest" description="Disordered" evidence="1">
    <location>
        <begin position="63"/>
        <end position="84"/>
    </location>
</feature>
<reference evidence="2" key="1">
    <citation type="journal article" date="2022" name="Int. J. Mol. Sci.">
        <title>Draft Genome of Tanacetum Coccineum: Genomic Comparison of Closely Related Tanacetum-Family Plants.</title>
        <authorList>
            <person name="Yamashiro T."/>
            <person name="Shiraishi A."/>
            <person name="Nakayama K."/>
            <person name="Satake H."/>
        </authorList>
    </citation>
    <scope>NUCLEOTIDE SEQUENCE</scope>
</reference>